<dbReference type="InterPro" id="IPR057440">
    <property type="entry name" value="At1g68980-like_TPR"/>
</dbReference>
<dbReference type="Pfam" id="PF00069">
    <property type="entry name" value="Pkinase"/>
    <property type="match status" value="1"/>
</dbReference>
<dbReference type="PROSITE" id="PS50011">
    <property type="entry name" value="PROTEIN_KINASE_DOM"/>
    <property type="match status" value="1"/>
</dbReference>
<evidence type="ECO:0000256" key="8">
    <source>
        <dbReference type="ARBA" id="ARBA00022840"/>
    </source>
</evidence>
<dbReference type="PROSITE" id="PS51375">
    <property type="entry name" value="PPR"/>
    <property type="match status" value="1"/>
</dbReference>
<keyword evidence="7" id="KW-0418">Kinase</keyword>
<dbReference type="Pfam" id="PF13812">
    <property type="entry name" value="PPR_3"/>
    <property type="match status" value="1"/>
</dbReference>
<evidence type="ECO:0000256" key="2">
    <source>
        <dbReference type="ARBA" id="ARBA00022527"/>
    </source>
</evidence>
<keyword evidence="12" id="KW-1185">Reference proteome</keyword>
<dbReference type="EMBL" id="JAFEMO010000001">
    <property type="protein sequence ID" value="KAH7577578.1"/>
    <property type="molecule type" value="Genomic_DNA"/>
</dbReference>
<protein>
    <recommendedName>
        <fullName evidence="10">Protein kinase domain-containing protein</fullName>
    </recommendedName>
</protein>
<gene>
    <name evidence="11" type="ORF">JRO89_XS01G0269600</name>
</gene>
<sequence length="1016" mass="114181">MEIAADGKDVSLILIKQGAEARVFESTFVGRRSIVKERFSKKYRHPSLDSKITLKRLNAEARCSTKARRLGVSTPVLYAVDPVLHTLTFEYVEGPSVKDIFLEIGLHGIVEERLDDIAMQIGDAIGKLHDGGLVHGDLTTSNMLIQSGTNKLVLIDFGLSFTSTLPEDKAVDLYVLERALLSMHSSCGNVILCKMDRILAAYRKSSKQWSSTLNKLAQGFADDILLFGKMLSMSKLRHPIKSASPSVLFSLLTNGGYNIDGVSTCPILDTWNDRSVYNGSLTCSNMQTDMLLIRSVMTSTTQSFSSLAGTILVQARDPAKLITEIENAIDERRYDDTWKLHEQHMQMEGFPRKTIVNKLLTSFAESLDAKWLEKAYGLMERAFEESKQNLLEKETLIYLSLGLAKCGSPIPASTVLRKLVAMEQYPPVTAWSAILAHMSLTATGAYLAAELILEIGYLFQDGRVDPRKKSNAPLIGMKPNTIAFNIALAGCLLFETTRKAEQLLDMMPRIAIKADANLLIIMAHIYERNGRREELRKLQRHIDEAFNLSDIQFRQFYNCLLSCHLKFGDLDSASKMVLEMLQKAKEARNSLAVSMLAFDATRNDNRFPSGQISGQHLTPRKSDGLENDRLIDNHIVSYEEFTRDQNFMNLEAEAKRVLQTLLAKLQMQVELITTDHGILQPTERIYVKLVKAFLEAGKTKDLVQFLVKAEKEDTLASNDDSALGHVINSCIALGWLDQAHDLLDEMRLDGVRASSSVYASLLKAYIKADRAGEVTALLRDARSAGIQIDSSSYEALIQSRVIQKDNQGALHLFKEMKEAKIPRSGHQEFEMLVKGCEENREVGLMSKLLKEIKEGQRIDSGVHDWNSVIHFFSKKRLMQDAEKALKKMRSLGYAPNAQTFHSMVTGYAAIGGKYTEVTELWGEMKSFASATSMKFDQELLDSVLYTFVRGGFFARANEVVHMMEKGNMFIDKYKYRTLFLKYHKTLYKGKAPKFQTEAQLKKREAALSFKKWVGLT</sequence>
<keyword evidence="5" id="KW-0677">Repeat</keyword>
<comment type="caution">
    <text evidence="11">The sequence shown here is derived from an EMBL/GenBank/DDBJ whole genome shotgun (WGS) entry which is preliminary data.</text>
</comment>
<keyword evidence="2" id="KW-0723">Serine/threonine-protein kinase</keyword>
<evidence type="ECO:0000256" key="5">
    <source>
        <dbReference type="ARBA" id="ARBA00022737"/>
    </source>
</evidence>
<reference evidence="11 12" key="1">
    <citation type="submission" date="2021-02" db="EMBL/GenBank/DDBJ databases">
        <title>Plant Genome Project.</title>
        <authorList>
            <person name="Zhang R.-G."/>
        </authorList>
    </citation>
    <scope>NUCLEOTIDE SEQUENCE [LARGE SCALE GENOMIC DNA]</scope>
    <source>
        <tissue evidence="11">Leaves</tissue>
    </source>
</reference>
<dbReference type="PANTHER" id="PTHR46598:SF1">
    <property type="entry name" value="OS10G0422566 PROTEIN"/>
    <property type="match status" value="1"/>
</dbReference>
<evidence type="ECO:0000256" key="4">
    <source>
        <dbReference type="ARBA" id="ARBA00022694"/>
    </source>
</evidence>
<keyword evidence="6" id="KW-0547">Nucleotide-binding</keyword>
<name>A0ABQ8ILM4_9ROSI</name>
<dbReference type="InterPro" id="IPR008266">
    <property type="entry name" value="Tyr_kinase_AS"/>
</dbReference>
<evidence type="ECO:0000256" key="7">
    <source>
        <dbReference type="ARBA" id="ARBA00022777"/>
    </source>
</evidence>
<dbReference type="Pfam" id="PF25245">
    <property type="entry name" value="TPR_At1g68980"/>
    <property type="match status" value="1"/>
</dbReference>
<dbReference type="Gene3D" id="1.10.510.10">
    <property type="entry name" value="Transferase(Phosphotransferase) domain 1"/>
    <property type="match status" value="1"/>
</dbReference>
<evidence type="ECO:0000256" key="3">
    <source>
        <dbReference type="ARBA" id="ARBA00022679"/>
    </source>
</evidence>
<dbReference type="SUPFAM" id="SSF56112">
    <property type="entry name" value="Protein kinase-like (PK-like)"/>
    <property type="match status" value="1"/>
</dbReference>
<keyword evidence="3" id="KW-0808">Transferase</keyword>
<dbReference type="PANTHER" id="PTHR46598">
    <property type="entry name" value="BNAC05G43320D PROTEIN"/>
    <property type="match status" value="1"/>
</dbReference>
<dbReference type="InterPro" id="IPR000719">
    <property type="entry name" value="Prot_kinase_dom"/>
</dbReference>
<dbReference type="InterPro" id="IPR002885">
    <property type="entry name" value="PPR_rpt"/>
</dbReference>
<dbReference type="Pfam" id="PF13041">
    <property type="entry name" value="PPR_2"/>
    <property type="match status" value="1"/>
</dbReference>
<dbReference type="Gene3D" id="1.25.40.10">
    <property type="entry name" value="Tetratricopeptide repeat domain"/>
    <property type="match status" value="3"/>
</dbReference>
<dbReference type="NCBIfam" id="TIGR03724">
    <property type="entry name" value="arch_bud32"/>
    <property type="match status" value="1"/>
</dbReference>
<evidence type="ECO:0000313" key="11">
    <source>
        <dbReference type="EMBL" id="KAH7577578.1"/>
    </source>
</evidence>
<dbReference type="Pfam" id="PF01535">
    <property type="entry name" value="PPR"/>
    <property type="match status" value="2"/>
</dbReference>
<evidence type="ECO:0000256" key="9">
    <source>
        <dbReference type="PROSITE-ProRule" id="PRU00708"/>
    </source>
</evidence>
<dbReference type="Proteomes" id="UP000827721">
    <property type="component" value="Unassembled WGS sequence"/>
</dbReference>
<proteinExistence type="inferred from homology"/>
<dbReference type="InterPro" id="IPR011990">
    <property type="entry name" value="TPR-like_helical_dom_sf"/>
</dbReference>
<dbReference type="Gene3D" id="3.30.200.20">
    <property type="entry name" value="Phosphorylase Kinase, domain 1"/>
    <property type="match status" value="1"/>
</dbReference>
<evidence type="ECO:0000256" key="6">
    <source>
        <dbReference type="ARBA" id="ARBA00022741"/>
    </source>
</evidence>
<feature type="domain" description="Protein kinase" evidence="10">
    <location>
        <begin position="1"/>
        <end position="347"/>
    </location>
</feature>
<dbReference type="InterPro" id="IPR011009">
    <property type="entry name" value="Kinase-like_dom_sf"/>
</dbReference>
<organism evidence="11 12">
    <name type="scientific">Xanthoceras sorbifolium</name>
    <dbReference type="NCBI Taxonomy" id="99658"/>
    <lineage>
        <taxon>Eukaryota</taxon>
        <taxon>Viridiplantae</taxon>
        <taxon>Streptophyta</taxon>
        <taxon>Embryophyta</taxon>
        <taxon>Tracheophyta</taxon>
        <taxon>Spermatophyta</taxon>
        <taxon>Magnoliopsida</taxon>
        <taxon>eudicotyledons</taxon>
        <taxon>Gunneridae</taxon>
        <taxon>Pentapetalae</taxon>
        <taxon>rosids</taxon>
        <taxon>malvids</taxon>
        <taxon>Sapindales</taxon>
        <taxon>Sapindaceae</taxon>
        <taxon>Xanthoceroideae</taxon>
        <taxon>Xanthoceras</taxon>
    </lineage>
</organism>
<keyword evidence="8" id="KW-0067">ATP-binding</keyword>
<dbReference type="PROSITE" id="PS00109">
    <property type="entry name" value="PROTEIN_KINASE_TYR"/>
    <property type="match status" value="1"/>
</dbReference>
<evidence type="ECO:0000313" key="12">
    <source>
        <dbReference type="Proteomes" id="UP000827721"/>
    </source>
</evidence>
<dbReference type="NCBIfam" id="TIGR00756">
    <property type="entry name" value="PPR"/>
    <property type="match status" value="1"/>
</dbReference>
<accession>A0ABQ8ILM4</accession>
<dbReference type="InterPro" id="IPR022495">
    <property type="entry name" value="Bud32"/>
</dbReference>
<evidence type="ECO:0000256" key="1">
    <source>
        <dbReference type="ARBA" id="ARBA00007626"/>
    </source>
</evidence>
<evidence type="ECO:0000259" key="10">
    <source>
        <dbReference type="PROSITE" id="PS50011"/>
    </source>
</evidence>
<dbReference type="SMART" id="SM00220">
    <property type="entry name" value="S_TKc"/>
    <property type="match status" value="1"/>
</dbReference>
<comment type="similarity">
    <text evidence="1">Belongs to the PPR family. P subfamily.</text>
</comment>
<feature type="repeat" description="PPR" evidence="9">
    <location>
        <begin position="861"/>
        <end position="895"/>
    </location>
</feature>
<keyword evidence="4" id="KW-0819">tRNA processing</keyword>